<keyword evidence="4" id="KW-1185">Reference proteome</keyword>
<feature type="signal peptide" evidence="2">
    <location>
        <begin position="1"/>
        <end position="29"/>
    </location>
</feature>
<gene>
    <name evidence="3" type="ORF">LX73_1527</name>
</gene>
<dbReference type="SUPFAM" id="SSF89392">
    <property type="entry name" value="Prokaryotic lipoproteins and lipoprotein localization factors"/>
    <property type="match status" value="1"/>
</dbReference>
<comment type="caution">
    <text evidence="3">The sequence shown here is derived from an EMBL/GenBank/DDBJ whole genome shotgun (WGS) entry which is preliminary data.</text>
</comment>
<dbReference type="CDD" id="cd16325">
    <property type="entry name" value="LolA"/>
    <property type="match status" value="1"/>
</dbReference>
<evidence type="ECO:0000313" key="4">
    <source>
        <dbReference type="Proteomes" id="UP000324595"/>
    </source>
</evidence>
<dbReference type="InterPro" id="IPR004564">
    <property type="entry name" value="OM_lipoprot_carrier_LolA-like"/>
</dbReference>
<name>A0A5D3YJ00_9BACT</name>
<dbReference type="Pfam" id="PF03548">
    <property type="entry name" value="LolA"/>
    <property type="match status" value="1"/>
</dbReference>
<accession>A0A5D3YJ00</accession>
<feature type="chain" id="PRO_5023012668" evidence="2">
    <location>
        <begin position="30"/>
        <end position="212"/>
    </location>
</feature>
<reference evidence="3 4" key="1">
    <citation type="submission" date="2019-07" db="EMBL/GenBank/DDBJ databases">
        <title>Genomic Encyclopedia of Archaeal and Bacterial Type Strains, Phase II (KMG-II): from individual species to whole genera.</title>
        <authorList>
            <person name="Goeker M."/>
        </authorList>
    </citation>
    <scope>NUCLEOTIDE SEQUENCE [LARGE SCALE GENOMIC DNA]</scope>
    <source>
        <strain evidence="3 4">DSM 21935</strain>
    </source>
</reference>
<dbReference type="AlphaFoldDB" id="A0A5D3YJ00"/>
<dbReference type="InterPro" id="IPR029046">
    <property type="entry name" value="LolA/LolB/LppX"/>
</dbReference>
<sequence>MILTNLNDSVLQFLSFLFFLCGCSLALQAQDTPLDDLKQKFETNYIFKAQFHHQSIDSYTQDTMSSRGQIWVGGTQYKVKTEHQTVVVDGKMSMVYDKNRSRVIISKYEPSEDDFAPSRILNGIDSTFTVQSQEIRDNQHYIRLGSDDPFAIYKKVEIHLAKTLIPQKIRAVDPVDNVITTTFSNGEFVSLRKNIFELDYPDNTEVVDMRSE</sequence>
<dbReference type="PANTHER" id="PTHR35869">
    <property type="entry name" value="OUTER-MEMBRANE LIPOPROTEIN CARRIER PROTEIN"/>
    <property type="match status" value="1"/>
</dbReference>
<dbReference type="EMBL" id="VNHY01000002">
    <property type="protein sequence ID" value="TYP93814.1"/>
    <property type="molecule type" value="Genomic_DNA"/>
</dbReference>
<keyword evidence="1 2" id="KW-0732">Signal</keyword>
<evidence type="ECO:0000313" key="3">
    <source>
        <dbReference type="EMBL" id="TYP93814.1"/>
    </source>
</evidence>
<proteinExistence type="predicted"/>
<dbReference type="Gene3D" id="2.50.20.10">
    <property type="entry name" value="Lipoprotein localisation LolA/LolB/LppX"/>
    <property type="match status" value="1"/>
</dbReference>
<dbReference type="RefSeq" id="WP_148898865.1">
    <property type="nucleotide sequence ID" value="NZ_VNHY01000002.1"/>
</dbReference>
<dbReference type="PANTHER" id="PTHR35869:SF1">
    <property type="entry name" value="OUTER-MEMBRANE LIPOPROTEIN CARRIER PROTEIN"/>
    <property type="match status" value="1"/>
</dbReference>
<evidence type="ECO:0000256" key="2">
    <source>
        <dbReference type="SAM" id="SignalP"/>
    </source>
</evidence>
<keyword evidence="3" id="KW-0449">Lipoprotein</keyword>
<organism evidence="3 4">
    <name type="scientific">Fodinibius salinus</name>
    <dbReference type="NCBI Taxonomy" id="860790"/>
    <lineage>
        <taxon>Bacteria</taxon>
        <taxon>Pseudomonadati</taxon>
        <taxon>Balneolota</taxon>
        <taxon>Balneolia</taxon>
        <taxon>Balneolales</taxon>
        <taxon>Balneolaceae</taxon>
        <taxon>Fodinibius</taxon>
    </lineage>
</organism>
<evidence type="ECO:0000256" key="1">
    <source>
        <dbReference type="ARBA" id="ARBA00022729"/>
    </source>
</evidence>
<protein>
    <submittedName>
        <fullName evidence="3">Outer membrane lipoprotein-sorting protein</fullName>
    </submittedName>
</protein>
<dbReference type="Proteomes" id="UP000324595">
    <property type="component" value="Unassembled WGS sequence"/>
</dbReference>
<dbReference type="OrthoDB" id="1524151at2"/>